<comment type="caution">
    <text evidence="2">The sequence shown here is derived from an EMBL/GenBank/DDBJ whole genome shotgun (WGS) entry which is preliminary data.</text>
</comment>
<evidence type="ECO:0000256" key="1">
    <source>
        <dbReference type="SAM" id="MobiDB-lite"/>
    </source>
</evidence>
<organism evidence="2 3">
    <name type="scientific">Paenarthrobacter nicotinovorans</name>
    <name type="common">Arthrobacter nicotinovorans</name>
    <dbReference type="NCBI Taxonomy" id="29320"/>
    <lineage>
        <taxon>Bacteria</taxon>
        <taxon>Bacillati</taxon>
        <taxon>Actinomycetota</taxon>
        <taxon>Actinomycetes</taxon>
        <taxon>Micrococcales</taxon>
        <taxon>Micrococcaceae</taxon>
        <taxon>Paenarthrobacter</taxon>
    </lineage>
</organism>
<keyword evidence="3" id="KW-1185">Reference proteome</keyword>
<proteinExistence type="predicted"/>
<gene>
    <name evidence="2" type="ORF">V3C41_01640</name>
</gene>
<dbReference type="Proteomes" id="UP001448614">
    <property type="component" value="Unassembled WGS sequence"/>
</dbReference>
<name>A0ABV0GMI3_PAENI</name>
<evidence type="ECO:0000313" key="2">
    <source>
        <dbReference type="EMBL" id="MEO3939768.1"/>
    </source>
</evidence>
<dbReference type="RefSeq" id="WP_347781652.1">
    <property type="nucleotide sequence ID" value="NZ_JBBMFV010000003.1"/>
</dbReference>
<dbReference type="EMBL" id="JBBMFV010000003">
    <property type="protein sequence ID" value="MEO3939768.1"/>
    <property type="molecule type" value="Genomic_DNA"/>
</dbReference>
<sequence length="223" mass="24533">MDQESNQQRARYPVSLGRAARRTGLSVDEFRAAVDPLNGTADDLRIPGSRSPARYDPERLRLWIQAFRYPEEPRTDPSSAGKVPVTAHWTGTGWDLRATIHGIGTTAARLITAKRRLTHQLAPIVAKEPAAIELDINFDLDPAAMQLWKESLEFKDLARQLLELAAHKRDTSLAMLTDQGMTGPEIGAALGVSHQRVQQLLSRGKTRETGTSGQANDKLPAVP</sequence>
<protein>
    <recommendedName>
        <fullName evidence="4">Sigma-70-like protein</fullName>
    </recommendedName>
</protein>
<feature type="region of interest" description="Disordered" evidence="1">
    <location>
        <begin position="202"/>
        <end position="223"/>
    </location>
</feature>
<reference evidence="2 3" key="1">
    <citation type="journal article" date="2024" name="Appl. Microbiol. Biotechnol.">
        <title>Biosynthetic gene clusters with biotechnological applications in novel Antarctic isolates from Actinomycetota.</title>
        <authorList>
            <person name="Bruna P."/>
            <person name="Nunez-Montero K."/>
            <person name="Contreras M.J."/>
            <person name="Leal K."/>
            <person name="Garcia M."/>
            <person name="Abanto M."/>
            <person name="Barrientos L."/>
        </authorList>
    </citation>
    <scope>NUCLEOTIDE SEQUENCE [LARGE SCALE GENOMIC DNA]</scope>
    <source>
        <strain evidence="2 3">Se16.17</strain>
    </source>
</reference>
<evidence type="ECO:0008006" key="4">
    <source>
        <dbReference type="Google" id="ProtNLM"/>
    </source>
</evidence>
<evidence type="ECO:0000313" key="3">
    <source>
        <dbReference type="Proteomes" id="UP001448614"/>
    </source>
</evidence>
<accession>A0ABV0GMI3</accession>